<dbReference type="Proteomes" id="UP000268313">
    <property type="component" value="Unassembled WGS sequence"/>
</dbReference>
<organism evidence="9 10">
    <name type="scientific">Corallococcus carmarthensis</name>
    <dbReference type="NCBI Taxonomy" id="2316728"/>
    <lineage>
        <taxon>Bacteria</taxon>
        <taxon>Pseudomonadati</taxon>
        <taxon>Myxococcota</taxon>
        <taxon>Myxococcia</taxon>
        <taxon>Myxococcales</taxon>
        <taxon>Cystobacterineae</taxon>
        <taxon>Myxococcaceae</taxon>
        <taxon>Corallococcus</taxon>
    </lineage>
</organism>
<evidence type="ECO:0000256" key="2">
    <source>
        <dbReference type="ARBA" id="ARBA00005811"/>
    </source>
</evidence>
<keyword evidence="6 8" id="KW-0472">Membrane</keyword>
<keyword evidence="7" id="KW-0653">Protein transport</keyword>
<comment type="similarity">
    <text evidence="2 7">Belongs to the ExbD/TolR family.</text>
</comment>
<protein>
    <submittedName>
        <fullName evidence="9">Biopolymer transporter ExbD</fullName>
    </submittedName>
</protein>
<sequence length="174" mass="18480">MAFHYSRRKLKPREEEEGGELNIVPYLDILMNLIIFMLLSITGLTAFGALNVNAPSYGATAGAGGDADAPKLNLSVLISHKGLFIRGDSPEAAPAEGGAPTVPLKADGTQDFAALNARMVKLKAAFPQETKVIVAADPDIPYDSLIQTMDALRETSGTVAERKLLFPDVTLGVL</sequence>
<dbReference type="GO" id="GO:0005886">
    <property type="term" value="C:plasma membrane"/>
    <property type="evidence" value="ECO:0007669"/>
    <property type="project" value="UniProtKB-SubCell"/>
</dbReference>
<evidence type="ECO:0000313" key="9">
    <source>
        <dbReference type="EMBL" id="RKG98495.1"/>
    </source>
</evidence>
<keyword evidence="4 7" id="KW-0812">Transmembrane</keyword>
<evidence type="ECO:0000256" key="5">
    <source>
        <dbReference type="ARBA" id="ARBA00022989"/>
    </source>
</evidence>
<accession>A0A3A8JTH7</accession>
<dbReference type="OrthoDB" id="5396454at2"/>
<keyword evidence="3" id="KW-1003">Cell membrane</keyword>
<dbReference type="AlphaFoldDB" id="A0A3A8JTH7"/>
<evidence type="ECO:0000256" key="1">
    <source>
        <dbReference type="ARBA" id="ARBA00004162"/>
    </source>
</evidence>
<comment type="subcellular location">
    <subcellularLocation>
        <location evidence="1">Cell membrane</location>
        <topology evidence="1">Single-pass membrane protein</topology>
    </subcellularLocation>
    <subcellularLocation>
        <location evidence="7">Cell membrane</location>
        <topology evidence="7">Single-pass type II membrane protein</topology>
    </subcellularLocation>
</comment>
<comment type="caution">
    <text evidence="9">The sequence shown here is derived from an EMBL/GenBank/DDBJ whole genome shotgun (WGS) entry which is preliminary data.</text>
</comment>
<dbReference type="InterPro" id="IPR003400">
    <property type="entry name" value="ExbD"/>
</dbReference>
<evidence type="ECO:0000256" key="8">
    <source>
        <dbReference type="SAM" id="Phobius"/>
    </source>
</evidence>
<evidence type="ECO:0000256" key="6">
    <source>
        <dbReference type="ARBA" id="ARBA00023136"/>
    </source>
</evidence>
<dbReference type="GO" id="GO:0022857">
    <property type="term" value="F:transmembrane transporter activity"/>
    <property type="evidence" value="ECO:0007669"/>
    <property type="project" value="InterPro"/>
</dbReference>
<dbReference type="EMBL" id="RAWE01000141">
    <property type="protein sequence ID" value="RKG98495.1"/>
    <property type="molecule type" value="Genomic_DNA"/>
</dbReference>
<evidence type="ECO:0000313" key="10">
    <source>
        <dbReference type="Proteomes" id="UP000268313"/>
    </source>
</evidence>
<proteinExistence type="inferred from homology"/>
<gene>
    <name evidence="9" type="ORF">D7X32_29435</name>
</gene>
<dbReference type="Pfam" id="PF02472">
    <property type="entry name" value="ExbD"/>
    <property type="match status" value="1"/>
</dbReference>
<feature type="transmembrane region" description="Helical" evidence="8">
    <location>
        <begin position="29"/>
        <end position="50"/>
    </location>
</feature>
<keyword evidence="7" id="KW-0813">Transport</keyword>
<dbReference type="GO" id="GO:0015031">
    <property type="term" value="P:protein transport"/>
    <property type="evidence" value="ECO:0007669"/>
    <property type="project" value="UniProtKB-KW"/>
</dbReference>
<keyword evidence="5 8" id="KW-1133">Transmembrane helix</keyword>
<evidence type="ECO:0000256" key="4">
    <source>
        <dbReference type="ARBA" id="ARBA00022692"/>
    </source>
</evidence>
<dbReference type="RefSeq" id="WP_120605885.1">
    <property type="nucleotide sequence ID" value="NZ_JABFJX010000184.1"/>
</dbReference>
<dbReference type="PANTHER" id="PTHR30558">
    <property type="entry name" value="EXBD MEMBRANE COMPONENT OF PMF-DRIVEN MACROMOLECULE IMPORT SYSTEM"/>
    <property type="match status" value="1"/>
</dbReference>
<evidence type="ECO:0000256" key="7">
    <source>
        <dbReference type="RuleBase" id="RU003879"/>
    </source>
</evidence>
<name>A0A3A8JTH7_9BACT</name>
<keyword evidence="10" id="KW-1185">Reference proteome</keyword>
<reference evidence="10" key="1">
    <citation type="submission" date="2018-09" db="EMBL/GenBank/DDBJ databases">
        <authorList>
            <person name="Livingstone P.G."/>
            <person name="Whitworth D.E."/>
        </authorList>
    </citation>
    <scope>NUCLEOTIDE SEQUENCE [LARGE SCALE GENOMIC DNA]</scope>
    <source>
        <strain evidence="10">CA043D</strain>
    </source>
</reference>
<evidence type="ECO:0000256" key="3">
    <source>
        <dbReference type="ARBA" id="ARBA00022475"/>
    </source>
</evidence>